<sequence length="346" mass="38133">MRAVFMRIQFWYILAFAIVLSPSSSLALLGNDIGRHNVEVRRRHNPYFTSAKAAAKYEEVREEIGDQLAVGEDDKVEHEEIIAPEVVRKRIKRDATETTTLSDLEQALALEGIANNATNCSIEFNCGSSKLNNETITVPNLKQVADSLDQGPSREKIGALVIGLSAAILVVLLAIVVINCFTLKIYLSEQQERKAAQMASSKSVENASARAGGGHSPQHRSLHGSSTFHTSYEKSSGSSELPFEVSIDPRSFLLRSRRHQGVSRNTLPKGRDHRCPFCSVHSVASEPDSVEHVECCGNDYLKDSDAMRKTSSTRPNVENVERGTQTSPLAEDNFEEVDLNHADSVR</sequence>
<keyword evidence="2" id="KW-0472">Membrane</keyword>
<feature type="compositionally biased region" description="Polar residues" evidence="1">
    <location>
        <begin position="309"/>
        <end position="328"/>
    </location>
</feature>
<evidence type="ECO:0000313" key="4">
    <source>
        <dbReference type="EMBL" id="KHN87744.1"/>
    </source>
</evidence>
<feature type="region of interest" description="Disordered" evidence="1">
    <location>
        <begin position="198"/>
        <end position="241"/>
    </location>
</feature>
<evidence type="ECO:0000256" key="3">
    <source>
        <dbReference type="SAM" id="SignalP"/>
    </source>
</evidence>
<dbReference type="EMBL" id="JPKZ01000337">
    <property type="protein sequence ID" value="KHN87744.1"/>
    <property type="molecule type" value="Genomic_DNA"/>
</dbReference>
<dbReference type="AlphaFoldDB" id="A0A0B2W286"/>
<gene>
    <name evidence="4" type="ORF">Tcan_08150</name>
</gene>
<name>A0A0B2W286_TOXCA</name>
<keyword evidence="5" id="KW-1185">Reference proteome</keyword>
<proteinExistence type="predicted"/>
<evidence type="ECO:0000256" key="1">
    <source>
        <dbReference type="SAM" id="MobiDB-lite"/>
    </source>
</evidence>
<dbReference type="Proteomes" id="UP000031036">
    <property type="component" value="Unassembled WGS sequence"/>
</dbReference>
<evidence type="ECO:0008006" key="6">
    <source>
        <dbReference type="Google" id="ProtNLM"/>
    </source>
</evidence>
<reference evidence="4 5" key="1">
    <citation type="submission" date="2014-11" db="EMBL/GenBank/DDBJ databases">
        <title>Genetic blueprint of the zoonotic pathogen Toxocara canis.</title>
        <authorList>
            <person name="Zhu X.-Q."/>
            <person name="Korhonen P.K."/>
            <person name="Cai H."/>
            <person name="Young N.D."/>
            <person name="Nejsum P."/>
            <person name="von Samson-Himmelstjerna G."/>
            <person name="Boag P.R."/>
            <person name="Tan P."/>
            <person name="Li Q."/>
            <person name="Min J."/>
            <person name="Yang Y."/>
            <person name="Wang X."/>
            <person name="Fang X."/>
            <person name="Hall R.S."/>
            <person name="Hofmann A."/>
            <person name="Sternberg P.W."/>
            <person name="Jex A.R."/>
            <person name="Gasser R.B."/>
        </authorList>
    </citation>
    <scope>NUCLEOTIDE SEQUENCE [LARGE SCALE GENOMIC DNA]</scope>
    <source>
        <strain evidence="4">PN_DK_2014</strain>
    </source>
</reference>
<evidence type="ECO:0000313" key="5">
    <source>
        <dbReference type="Proteomes" id="UP000031036"/>
    </source>
</evidence>
<accession>A0A0B2W286</accession>
<feature type="region of interest" description="Disordered" evidence="1">
    <location>
        <begin position="303"/>
        <end position="346"/>
    </location>
</feature>
<organism evidence="4 5">
    <name type="scientific">Toxocara canis</name>
    <name type="common">Canine roundworm</name>
    <dbReference type="NCBI Taxonomy" id="6265"/>
    <lineage>
        <taxon>Eukaryota</taxon>
        <taxon>Metazoa</taxon>
        <taxon>Ecdysozoa</taxon>
        <taxon>Nematoda</taxon>
        <taxon>Chromadorea</taxon>
        <taxon>Rhabditida</taxon>
        <taxon>Spirurina</taxon>
        <taxon>Ascaridomorpha</taxon>
        <taxon>Ascaridoidea</taxon>
        <taxon>Toxocaridae</taxon>
        <taxon>Toxocara</taxon>
    </lineage>
</organism>
<protein>
    <recommendedName>
        <fullName evidence="6">Transmembrane protein</fullName>
    </recommendedName>
</protein>
<evidence type="ECO:0000256" key="2">
    <source>
        <dbReference type="SAM" id="Phobius"/>
    </source>
</evidence>
<feature type="signal peptide" evidence="3">
    <location>
        <begin position="1"/>
        <end position="27"/>
    </location>
</feature>
<keyword evidence="2" id="KW-1133">Transmembrane helix</keyword>
<comment type="caution">
    <text evidence="4">The sequence shown here is derived from an EMBL/GenBank/DDBJ whole genome shotgun (WGS) entry which is preliminary data.</text>
</comment>
<keyword evidence="3" id="KW-0732">Signal</keyword>
<feature type="chain" id="PRO_5002080668" description="Transmembrane protein" evidence="3">
    <location>
        <begin position="28"/>
        <end position="346"/>
    </location>
</feature>
<feature type="compositionally biased region" description="Polar residues" evidence="1">
    <location>
        <begin position="223"/>
        <end position="239"/>
    </location>
</feature>
<feature type="transmembrane region" description="Helical" evidence="2">
    <location>
        <begin position="157"/>
        <end position="187"/>
    </location>
</feature>
<keyword evidence="2" id="KW-0812">Transmembrane</keyword>